<feature type="compositionally biased region" description="Polar residues" evidence="1">
    <location>
        <begin position="600"/>
        <end position="609"/>
    </location>
</feature>
<keyword evidence="3" id="KW-1185">Reference proteome</keyword>
<feature type="region of interest" description="Disordered" evidence="1">
    <location>
        <begin position="18"/>
        <end position="84"/>
    </location>
</feature>
<evidence type="ECO:0000313" key="2">
    <source>
        <dbReference type="EMBL" id="KAJ4864752.1"/>
    </source>
</evidence>
<name>A0A9W9JST0_9HYPO</name>
<feature type="compositionally biased region" description="Polar residues" evidence="1">
    <location>
        <begin position="369"/>
        <end position="378"/>
    </location>
</feature>
<feature type="region of interest" description="Disordered" evidence="1">
    <location>
        <begin position="700"/>
        <end position="768"/>
    </location>
</feature>
<feature type="region of interest" description="Disordered" evidence="1">
    <location>
        <begin position="357"/>
        <end position="671"/>
    </location>
</feature>
<feature type="compositionally biased region" description="Polar residues" evidence="1">
    <location>
        <begin position="143"/>
        <end position="170"/>
    </location>
</feature>
<feature type="compositionally biased region" description="Low complexity" evidence="1">
    <location>
        <begin position="296"/>
        <end position="313"/>
    </location>
</feature>
<gene>
    <name evidence="2" type="ORF">T069G_01282</name>
</gene>
<feature type="compositionally biased region" description="Basic and acidic residues" evidence="1">
    <location>
        <begin position="264"/>
        <end position="280"/>
    </location>
</feature>
<protein>
    <submittedName>
        <fullName evidence="2">Uncharacterized protein</fullName>
    </submittedName>
</protein>
<organism evidence="2 3">
    <name type="scientific">Trichoderma breve</name>
    <dbReference type="NCBI Taxonomy" id="2034170"/>
    <lineage>
        <taxon>Eukaryota</taxon>
        <taxon>Fungi</taxon>
        <taxon>Dikarya</taxon>
        <taxon>Ascomycota</taxon>
        <taxon>Pezizomycotina</taxon>
        <taxon>Sordariomycetes</taxon>
        <taxon>Hypocreomycetidae</taxon>
        <taxon>Hypocreales</taxon>
        <taxon>Hypocreaceae</taxon>
        <taxon>Trichoderma</taxon>
    </lineage>
</organism>
<dbReference type="EMBL" id="JAOPEN010000001">
    <property type="protein sequence ID" value="KAJ4864752.1"/>
    <property type="molecule type" value="Genomic_DNA"/>
</dbReference>
<sequence length="768" mass="83396">MGLFKVRAGDAATLQKQNFSQSELAHSSTPTYAASEEGPQKWADGDHKSSYKPASSASLRSVATESAASPSQNHSPYHSSGLDANSAAGRLRQVDQFGYSRSTDQISLDSKATISVDRSTSTRHLEGRTIRQYHIPYPREISSPASISKNTPTSSSLAPPSINGGDTPTTIGMALGSPSHPPGSAEAPWNQTQVLTTVTSGGDVSESNPNPNGMSRSMSKRWNPFSRTKSKRSKPADSSASRAAGTDSGKSMDLGSRTNVSKIGGDKESDRKGSTARKDSSGSLSRHPVPEMPVLPRDTAAPTREAPAPPQIQIEQPKQLQSLLSIEIPTIEMERYSIMFGNILQKQQQQYQYFLQQAQESQPPKESQLEAQAEQTAKLQEVQEAPEVQEVQEVQEVREIQVPQRPEAPKRPAPSPRPQRSNSKELEKPEEPREPQQSQDSLQSLQQPPQPSPRPSLPDRRQIKIQNLNLPAAKSYRDRSIPIEIVRRGSSPLPESTPSESLAVPSQAPAGNPPRGSSRRRSNTTPAAVVNFPTPAMYKVPAQSRKRTTSVSTPSNDEPPLPAPADAETTPERRERLISKFHRKESPSEQPSVPKVAEQLSESPASVSTQPQPQPPQPRSILKKPSGPPPPPPTNRVAEPTATSQETAPPKQHQHQHQMSMASIRTDAGEEEVEKALYEAVEISIARQISVSRQQRKMLVPLNRSTSRRNPGEPAPDAASNIKLDKNKRLVETRTAVPVLVHPASRANAPQGGGGGYRKSSRVVLEGA</sequence>
<feature type="compositionally biased region" description="Low complexity" evidence="1">
    <location>
        <begin position="435"/>
        <end position="447"/>
    </location>
</feature>
<dbReference type="Proteomes" id="UP001140511">
    <property type="component" value="Unassembled WGS sequence"/>
</dbReference>
<feature type="compositionally biased region" description="Basic and acidic residues" evidence="1">
    <location>
        <begin position="475"/>
        <end position="487"/>
    </location>
</feature>
<feature type="compositionally biased region" description="Polar residues" evidence="1">
    <location>
        <begin position="18"/>
        <end position="32"/>
    </location>
</feature>
<evidence type="ECO:0000313" key="3">
    <source>
        <dbReference type="Proteomes" id="UP001140511"/>
    </source>
</evidence>
<reference evidence="2" key="1">
    <citation type="submission" date="2022-09" db="EMBL/GenBank/DDBJ databases">
        <title>Chromosome-level assembly of Trichoderma breve T069, a fungus used in development of biopesticide product.</title>
        <authorList>
            <person name="Lin R."/>
            <person name="Liu T."/>
        </authorList>
    </citation>
    <scope>NUCLEOTIDE SEQUENCE</scope>
    <source>
        <strain evidence="2">T069</strain>
    </source>
</reference>
<feature type="compositionally biased region" description="Polar residues" evidence="1">
    <location>
        <begin position="189"/>
        <end position="217"/>
    </location>
</feature>
<feature type="region of interest" description="Disordered" evidence="1">
    <location>
        <begin position="117"/>
        <end position="313"/>
    </location>
</feature>
<feature type="compositionally biased region" description="Low complexity" evidence="1">
    <location>
        <begin position="380"/>
        <end position="405"/>
    </location>
</feature>
<proteinExistence type="predicted"/>
<feature type="compositionally biased region" description="Basic and acidic residues" evidence="1">
    <location>
        <begin position="422"/>
        <end position="434"/>
    </location>
</feature>
<evidence type="ECO:0000256" key="1">
    <source>
        <dbReference type="SAM" id="MobiDB-lite"/>
    </source>
</evidence>
<feature type="compositionally biased region" description="Low complexity" evidence="1">
    <location>
        <begin position="490"/>
        <end position="502"/>
    </location>
</feature>
<dbReference type="RefSeq" id="XP_056033808.1">
    <property type="nucleotide sequence ID" value="XM_056168492.1"/>
</dbReference>
<dbReference type="GeneID" id="80863180"/>
<dbReference type="AlphaFoldDB" id="A0A9W9JST0"/>
<feature type="compositionally biased region" description="Basic and acidic residues" evidence="1">
    <location>
        <begin position="723"/>
        <end position="732"/>
    </location>
</feature>
<accession>A0A9W9JST0</accession>
<feature type="compositionally biased region" description="Polar residues" evidence="1">
    <location>
        <begin position="52"/>
        <end position="78"/>
    </location>
</feature>
<comment type="caution">
    <text evidence="2">The sequence shown here is derived from an EMBL/GenBank/DDBJ whole genome shotgun (WGS) entry which is preliminary data.</text>
</comment>